<dbReference type="EMBL" id="QEOP01000002">
    <property type="protein sequence ID" value="PVZ94232.1"/>
    <property type="molecule type" value="Genomic_DNA"/>
</dbReference>
<dbReference type="AlphaFoldDB" id="A0A2V1HRE9"/>
<sequence>MSRLVAELRSTPLSVLLELFEENVAEYNDLRERGVALESEEFEENSTMFLLYRKALEERGVSEDEVAALEADGVSDGTSSSPGAVSPSTS</sequence>
<comment type="caution">
    <text evidence="2">The sequence shown here is derived from an EMBL/GenBank/DDBJ whole genome shotgun (WGS) entry which is preliminary data.</text>
</comment>
<name>A0A2V1HRE9_9MICO</name>
<protein>
    <submittedName>
        <fullName evidence="2">Uncharacterized protein</fullName>
    </submittedName>
</protein>
<accession>A0A2V1HRE9</accession>
<evidence type="ECO:0000313" key="3">
    <source>
        <dbReference type="Proteomes" id="UP000244893"/>
    </source>
</evidence>
<gene>
    <name evidence="2" type="ORF">DDQ50_10845</name>
</gene>
<organism evidence="2 3">
    <name type="scientific">Amnibacterium flavum</name>
    <dbReference type="NCBI Taxonomy" id="2173173"/>
    <lineage>
        <taxon>Bacteria</taxon>
        <taxon>Bacillati</taxon>
        <taxon>Actinomycetota</taxon>
        <taxon>Actinomycetes</taxon>
        <taxon>Micrococcales</taxon>
        <taxon>Microbacteriaceae</taxon>
        <taxon>Amnibacterium</taxon>
    </lineage>
</organism>
<keyword evidence="3" id="KW-1185">Reference proteome</keyword>
<proteinExistence type="predicted"/>
<reference evidence="2 3" key="1">
    <citation type="submission" date="2018-05" db="EMBL/GenBank/DDBJ databases">
        <title>Amnibacterium sp. M8JJ-5, whole genome shotgun sequence.</title>
        <authorList>
            <person name="Tuo L."/>
        </authorList>
    </citation>
    <scope>NUCLEOTIDE SEQUENCE [LARGE SCALE GENOMIC DNA]</scope>
    <source>
        <strain evidence="2 3">M8JJ-5</strain>
    </source>
</reference>
<dbReference type="RefSeq" id="WP_116756745.1">
    <property type="nucleotide sequence ID" value="NZ_JBHUEX010000001.1"/>
</dbReference>
<evidence type="ECO:0000313" key="2">
    <source>
        <dbReference type="EMBL" id="PVZ94232.1"/>
    </source>
</evidence>
<feature type="compositionally biased region" description="Low complexity" evidence="1">
    <location>
        <begin position="77"/>
        <end position="90"/>
    </location>
</feature>
<evidence type="ECO:0000256" key="1">
    <source>
        <dbReference type="SAM" id="MobiDB-lite"/>
    </source>
</evidence>
<feature type="region of interest" description="Disordered" evidence="1">
    <location>
        <begin position="66"/>
        <end position="90"/>
    </location>
</feature>
<dbReference type="Proteomes" id="UP000244893">
    <property type="component" value="Unassembled WGS sequence"/>
</dbReference>